<accession>A0A6I8UXN4</accession>
<feature type="coiled-coil region" evidence="1">
    <location>
        <begin position="133"/>
        <end position="172"/>
    </location>
</feature>
<dbReference type="InParanoid" id="A0A6I8UXN4"/>
<name>A0A6I8UXN4_DROPS</name>
<proteinExistence type="predicted"/>
<dbReference type="GO" id="GO:0005739">
    <property type="term" value="C:mitochondrion"/>
    <property type="evidence" value="ECO:0007669"/>
    <property type="project" value="InterPro"/>
</dbReference>
<sequence>MYKFFSRPQLRRQFSDKAKMSSKLSNTKRPPKDPPDEGYEPTSIDHDGIKVPDYVRPAAFRQFCGPDEQLGPGAGRGLEYKNGQYFGYHRFSFAELQNHALEMRDDRRLKGGVHDTIEEDEEEECDYVSMENMKKLEAECDKIIAQQAKELEEAEQRAKKKQEELCKEQEEKQRCEKKAEKTKAVKVNALLEMTDEQLREWCDKSLQAQLVEKNQGKENSQTAKCEAEEKQKMEKCAEEEQKKEQEELQMKCEAEQKKKKDEELKPKCEVEEKNNKEKCKEEKQKKEQEELKMKCEAEHKKKEDEAKNENEDKPPCGTDGSNKNKT</sequence>
<feature type="region of interest" description="Disordered" evidence="2">
    <location>
        <begin position="1"/>
        <end position="48"/>
    </location>
</feature>
<gene>
    <name evidence="4" type="primary">LOC6903071</name>
</gene>
<dbReference type="InterPro" id="IPR026193">
    <property type="entry name" value="NDUFV3"/>
</dbReference>
<feature type="region of interest" description="Disordered" evidence="2">
    <location>
        <begin position="247"/>
        <end position="326"/>
    </location>
</feature>
<dbReference type="AlphaFoldDB" id="A0A6I8UXN4"/>
<organism evidence="3 4">
    <name type="scientific">Drosophila pseudoobscura pseudoobscura</name>
    <name type="common">Fruit fly</name>
    <dbReference type="NCBI Taxonomy" id="46245"/>
    <lineage>
        <taxon>Eukaryota</taxon>
        <taxon>Metazoa</taxon>
        <taxon>Ecdysozoa</taxon>
        <taxon>Arthropoda</taxon>
        <taxon>Hexapoda</taxon>
        <taxon>Insecta</taxon>
        <taxon>Pterygota</taxon>
        <taxon>Neoptera</taxon>
        <taxon>Endopterygota</taxon>
        <taxon>Diptera</taxon>
        <taxon>Brachycera</taxon>
        <taxon>Muscomorpha</taxon>
        <taxon>Ephydroidea</taxon>
        <taxon>Drosophilidae</taxon>
        <taxon>Drosophila</taxon>
        <taxon>Sophophora</taxon>
    </lineage>
</organism>
<evidence type="ECO:0000256" key="1">
    <source>
        <dbReference type="SAM" id="Coils"/>
    </source>
</evidence>
<protein>
    <submittedName>
        <fullName evidence="4">Vicilin-like seed storage protein At2g18540</fullName>
    </submittedName>
</protein>
<dbReference type="ExpressionAtlas" id="A0A6I8UXN4">
    <property type="expression patterns" value="baseline"/>
</dbReference>
<dbReference type="Pfam" id="PF15880">
    <property type="entry name" value="NDUFV3"/>
    <property type="match status" value="1"/>
</dbReference>
<reference evidence="4" key="1">
    <citation type="submission" date="2025-08" db="UniProtKB">
        <authorList>
            <consortium name="RefSeq"/>
        </authorList>
    </citation>
    <scope>IDENTIFICATION</scope>
    <source>
        <strain evidence="4">MV-25-SWS-2005</strain>
        <tissue evidence="4">Whole body</tissue>
    </source>
</reference>
<keyword evidence="3" id="KW-1185">Reference proteome</keyword>
<dbReference type="GO" id="GO:0045271">
    <property type="term" value="C:respiratory chain complex I"/>
    <property type="evidence" value="ECO:0007669"/>
    <property type="project" value="InterPro"/>
</dbReference>
<dbReference type="RefSeq" id="XP_002132789.2">
    <property type="nucleotide sequence ID" value="XM_002132753.3"/>
</dbReference>
<dbReference type="Proteomes" id="UP000001819">
    <property type="component" value="Chromosome 4"/>
</dbReference>
<feature type="compositionally biased region" description="Basic and acidic residues" evidence="2">
    <location>
        <begin position="247"/>
        <end position="314"/>
    </location>
</feature>
<evidence type="ECO:0000313" key="3">
    <source>
        <dbReference type="Proteomes" id="UP000001819"/>
    </source>
</evidence>
<evidence type="ECO:0000256" key="2">
    <source>
        <dbReference type="SAM" id="MobiDB-lite"/>
    </source>
</evidence>
<evidence type="ECO:0000313" key="4">
    <source>
        <dbReference type="RefSeq" id="XP_002132789.2"/>
    </source>
</evidence>
<keyword evidence="1" id="KW-0175">Coiled coil</keyword>
<dbReference type="KEGG" id="dpo:6903071"/>